<evidence type="ECO:0000313" key="2">
    <source>
        <dbReference type="Proteomes" id="UP000054226"/>
    </source>
</evidence>
<dbReference type="AlphaFoldDB" id="M2ZI50"/>
<name>M2ZI50_9PSEU</name>
<dbReference type="RefSeq" id="WP_007031105.1">
    <property type="nucleotide sequence ID" value="NZ_AOHO01000048.1"/>
</dbReference>
<reference evidence="1 2" key="1">
    <citation type="journal article" date="2013" name="Genome Announc.">
        <title>Draft Genome Sequence of Amycolatopsis decaplanina Strain DSM 44594T.</title>
        <authorList>
            <person name="Kaur N."/>
            <person name="Kumar S."/>
            <person name="Bala M."/>
            <person name="Raghava G.P."/>
            <person name="Mayilraj S."/>
        </authorList>
    </citation>
    <scope>NUCLEOTIDE SEQUENCE [LARGE SCALE GENOMIC DNA]</scope>
    <source>
        <strain evidence="1 2">DSM 44594</strain>
    </source>
</reference>
<gene>
    <name evidence="1" type="primary">ubiA</name>
    <name evidence="1" type="ORF">H074_16177</name>
</gene>
<dbReference type="Gene3D" id="1.20.120.1780">
    <property type="entry name" value="UbiA prenyltransferase"/>
    <property type="match status" value="1"/>
</dbReference>
<dbReference type="Proteomes" id="UP000054226">
    <property type="component" value="Unassembled WGS sequence"/>
</dbReference>
<dbReference type="EMBL" id="AOHO01000048">
    <property type="protein sequence ID" value="EME60578.1"/>
    <property type="molecule type" value="Genomic_DNA"/>
</dbReference>
<organism evidence="1 2">
    <name type="scientific">Amycolatopsis decaplanina DSM 44594</name>
    <dbReference type="NCBI Taxonomy" id="1284240"/>
    <lineage>
        <taxon>Bacteria</taxon>
        <taxon>Bacillati</taxon>
        <taxon>Actinomycetota</taxon>
        <taxon>Actinomycetes</taxon>
        <taxon>Pseudonocardiales</taxon>
        <taxon>Pseudonocardiaceae</taxon>
        <taxon>Amycolatopsis</taxon>
    </lineage>
</organism>
<protein>
    <submittedName>
        <fullName evidence="1">4-hydroxybenzoate octaprenyltransferase</fullName>
    </submittedName>
</protein>
<evidence type="ECO:0000313" key="1">
    <source>
        <dbReference type="EMBL" id="EME60578.1"/>
    </source>
</evidence>
<dbReference type="PATRIC" id="fig|1284240.4.peg.3293"/>
<dbReference type="GO" id="GO:0016740">
    <property type="term" value="F:transferase activity"/>
    <property type="evidence" value="ECO:0007669"/>
    <property type="project" value="UniProtKB-KW"/>
</dbReference>
<sequence>MLALVHVAVVLAGAMFAHQGRLTAHERDGCFRAFMNNNHVGLVLFLGLVADRG</sequence>
<accession>M2ZI50</accession>
<comment type="caution">
    <text evidence="1">The sequence shown here is derived from an EMBL/GenBank/DDBJ whole genome shotgun (WGS) entry which is preliminary data.</text>
</comment>
<keyword evidence="2" id="KW-1185">Reference proteome</keyword>
<keyword evidence="1" id="KW-0808">Transferase</keyword>
<proteinExistence type="predicted"/>